<evidence type="ECO:0000256" key="1">
    <source>
        <dbReference type="SAM" id="MobiDB-lite"/>
    </source>
</evidence>
<comment type="caution">
    <text evidence="3">The sequence shown here is derived from an EMBL/GenBank/DDBJ whole genome shotgun (WGS) entry which is preliminary data.</text>
</comment>
<feature type="transmembrane region" description="Helical" evidence="2">
    <location>
        <begin position="160"/>
        <end position="181"/>
    </location>
</feature>
<dbReference type="EMBL" id="JBBWWQ010000004">
    <property type="protein sequence ID" value="KAK8949503.1"/>
    <property type="molecule type" value="Genomic_DNA"/>
</dbReference>
<organism evidence="3 4">
    <name type="scientific">Platanthera zijinensis</name>
    <dbReference type="NCBI Taxonomy" id="2320716"/>
    <lineage>
        <taxon>Eukaryota</taxon>
        <taxon>Viridiplantae</taxon>
        <taxon>Streptophyta</taxon>
        <taxon>Embryophyta</taxon>
        <taxon>Tracheophyta</taxon>
        <taxon>Spermatophyta</taxon>
        <taxon>Magnoliopsida</taxon>
        <taxon>Liliopsida</taxon>
        <taxon>Asparagales</taxon>
        <taxon>Orchidaceae</taxon>
        <taxon>Orchidoideae</taxon>
        <taxon>Orchideae</taxon>
        <taxon>Orchidinae</taxon>
        <taxon>Platanthera</taxon>
    </lineage>
</organism>
<accession>A0AAP0GBN2</accession>
<sequence length="200" mass="22688">MASLRSLRLVTARRGQGGLVYSIARRGPQLASNSDDDDHDLDEPLIPPSQSIYHHGESSAPPPRSRSQYSPDFHHLYETVNSPRLQRIEESQQRTEAAVAQIKDHLKISHPRPTAPCSPHLPNDPSDPADPAVYFLFLCSILYLDIYHQILYAITSAPVVLLMLFYFIYAQFFTYCFICFINSLRCIEDIANFNDRGGYS</sequence>
<keyword evidence="4" id="KW-1185">Reference proteome</keyword>
<reference evidence="3 4" key="1">
    <citation type="journal article" date="2022" name="Nat. Plants">
        <title>Genomes of leafy and leafless Platanthera orchids illuminate the evolution of mycoheterotrophy.</title>
        <authorList>
            <person name="Li M.H."/>
            <person name="Liu K.W."/>
            <person name="Li Z."/>
            <person name="Lu H.C."/>
            <person name="Ye Q.L."/>
            <person name="Zhang D."/>
            <person name="Wang J.Y."/>
            <person name="Li Y.F."/>
            <person name="Zhong Z.M."/>
            <person name="Liu X."/>
            <person name="Yu X."/>
            <person name="Liu D.K."/>
            <person name="Tu X.D."/>
            <person name="Liu B."/>
            <person name="Hao Y."/>
            <person name="Liao X.Y."/>
            <person name="Jiang Y.T."/>
            <person name="Sun W.H."/>
            <person name="Chen J."/>
            <person name="Chen Y.Q."/>
            <person name="Ai Y."/>
            <person name="Zhai J.W."/>
            <person name="Wu S.S."/>
            <person name="Zhou Z."/>
            <person name="Hsiao Y.Y."/>
            <person name="Wu W.L."/>
            <person name="Chen Y.Y."/>
            <person name="Lin Y.F."/>
            <person name="Hsu J.L."/>
            <person name="Li C.Y."/>
            <person name="Wang Z.W."/>
            <person name="Zhao X."/>
            <person name="Zhong W.Y."/>
            <person name="Ma X.K."/>
            <person name="Ma L."/>
            <person name="Huang J."/>
            <person name="Chen G.Z."/>
            <person name="Huang M.Z."/>
            <person name="Huang L."/>
            <person name="Peng D.H."/>
            <person name="Luo Y.B."/>
            <person name="Zou S.Q."/>
            <person name="Chen S.P."/>
            <person name="Lan S."/>
            <person name="Tsai W.C."/>
            <person name="Van de Peer Y."/>
            <person name="Liu Z.J."/>
        </authorList>
    </citation>
    <scope>NUCLEOTIDE SEQUENCE [LARGE SCALE GENOMIC DNA]</scope>
    <source>
        <strain evidence="3">Lor287</strain>
    </source>
</reference>
<protein>
    <submittedName>
        <fullName evidence="3">Uncharacterized protein</fullName>
    </submittedName>
</protein>
<dbReference type="Proteomes" id="UP001418222">
    <property type="component" value="Unassembled WGS sequence"/>
</dbReference>
<keyword evidence="2" id="KW-0472">Membrane</keyword>
<keyword evidence="2" id="KW-0812">Transmembrane</keyword>
<evidence type="ECO:0000313" key="4">
    <source>
        <dbReference type="Proteomes" id="UP001418222"/>
    </source>
</evidence>
<feature type="compositionally biased region" description="Acidic residues" evidence="1">
    <location>
        <begin position="34"/>
        <end position="43"/>
    </location>
</feature>
<gene>
    <name evidence="3" type="ORF">KSP39_PZI005187</name>
</gene>
<evidence type="ECO:0000313" key="3">
    <source>
        <dbReference type="EMBL" id="KAK8949503.1"/>
    </source>
</evidence>
<proteinExistence type="predicted"/>
<name>A0AAP0GBN2_9ASPA</name>
<evidence type="ECO:0000256" key="2">
    <source>
        <dbReference type="SAM" id="Phobius"/>
    </source>
</evidence>
<dbReference type="AlphaFoldDB" id="A0AAP0GBN2"/>
<feature type="region of interest" description="Disordered" evidence="1">
    <location>
        <begin position="29"/>
        <end position="70"/>
    </location>
</feature>
<keyword evidence="2" id="KW-1133">Transmembrane helix</keyword>
<feature type="transmembrane region" description="Helical" evidence="2">
    <location>
        <begin position="132"/>
        <end position="154"/>
    </location>
</feature>